<dbReference type="Pfam" id="PF08241">
    <property type="entry name" value="Methyltransf_11"/>
    <property type="match status" value="1"/>
</dbReference>
<comment type="caution">
    <text evidence="5">The sequence shown here is derived from an EMBL/GenBank/DDBJ whole genome shotgun (WGS) entry which is preliminary data.</text>
</comment>
<proteinExistence type="inferred from homology"/>
<dbReference type="PATRIC" id="fig|1538.10.peg.1139"/>
<dbReference type="InterPro" id="IPR013216">
    <property type="entry name" value="Methyltransf_11"/>
</dbReference>
<dbReference type="RefSeq" id="WP_063554251.1">
    <property type="nucleotide sequence ID" value="NZ_LITT01000006.1"/>
</dbReference>
<feature type="domain" description="Methyltransferase type 11" evidence="4">
    <location>
        <begin position="42"/>
        <end position="134"/>
    </location>
</feature>
<dbReference type="EC" id="2.1.1.182" evidence="5"/>
<comment type="similarity">
    <text evidence="1">Belongs to the methyltransferase superfamily.</text>
</comment>
<evidence type="ECO:0000256" key="3">
    <source>
        <dbReference type="ARBA" id="ARBA00022679"/>
    </source>
</evidence>
<dbReference type="SUPFAM" id="SSF53335">
    <property type="entry name" value="S-adenosyl-L-methionine-dependent methyltransferases"/>
    <property type="match status" value="1"/>
</dbReference>
<sequence>MDFRITFDRIPETFDKYRPRYCDELFTEIITVSDLNSSKDVLEIGPGTGQATEPILKTGCNYKAIELGENFTEFMKNKYGTYSNFDIVNTDFETYNFENQTFDLIYSAATIQWIPEEIAFSKIYNILKPGGILAMFMTRSDEKSANEELYNRIAEVYKEHFFVKKRYNRKMKYDNVVNYGFVNYKYKDWKKVRTLNADEYISYISTHCEHITLEEPYKSKFYTGVRKAIMDTGNKIIINDTIPLYLAQKPL</sequence>
<gene>
    <name evidence="5" type="primary">rsmA_1</name>
    <name evidence="5" type="ORF">WY13_00643</name>
</gene>
<dbReference type="InterPro" id="IPR029063">
    <property type="entry name" value="SAM-dependent_MTases_sf"/>
</dbReference>
<dbReference type="InterPro" id="IPR051052">
    <property type="entry name" value="Diverse_substrate_MTase"/>
</dbReference>
<keyword evidence="3 5" id="KW-0808">Transferase</keyword>
<dbReference type="Gene3D" id="3.40.50.150">
    <property type="entry name" value="Vaccinia Virus protein VP39"/>
    <property type="match status" value="1"/>
</dbReference>
<dbReference type="PANTHER" id="PTHR44942:SF4">
    <property type="entry name" value="METHYLTRANSFERASE TYPE 11 DOMAIN-CONTAINING PROTEIN"/>
    <property type="match status" value="1"/>
</dbReference>
<evidence type="ECO:0000256" key="1">
    <source>
        <dbReference type="ARBA" id="ARBA00008361"/>
    </source>
</evidence>
<keyword evidence="2 5" id="KW-0489">Methyltransferase</keyword>
<evidence type="ECO:0000259" key="4">
    <source>
        <dbReference type="Pfam" id="PF08241"/>
    </source>
</evidence>
<evidence type="ECO:0000313" key="6">
    <source>
        <dbReference type="Proteomes" id="UP000077407"/>
    </source>
</evidence>
<evidence type="ECO:0000313" key="5">
    <source>
        <dbReference type="EMBL" id="OAA91386.1"/>
    </source>
</evidence>
<accession>A0A162LBH9</accession>
<name>A0A162LBH9_9CLOT</name>
<dbReference type="PANTHER" id="PTHR44942">
    <property type="entry name" value="METHYLTRANSF_11 DOMAIN-CONTAINING PROTEIN"/>
    <property type="match status" value="1"/>
</dbReference>
<dbReference type="AlphaFoldDB" id="A0A162LBH9"/>
<dbReference type="OrthoDB" id="9797252at2"/>
<protein>
    <submittedName>
        <fullName evidence="5">Ribosomal RNA small subunit methyltransferase A</fullName>
        <ecNumber evidence="5">2.1.1.182</ecNumber>
    </submittedName>
</protein>
<dbReference type="Proteomes" id="UP000077407">
    <property type="component" value="Unassembled WGS sequence"/>
</dbReference>
<dbReference type="EMBL" id="LITT01000006">
    <property type="protein sequence ID" value="OAA91386.1"/>
    <property type="molecule type" value="Genomic_DNA"/>
</dbReference>
<dbReference type="GO" id="GO:0052908">
    <property type="term" value="F:16S rRNA (adenine(1518)-N(6)/adenine(1519)-N(6))-dimethyltransferase activity"/>
    <property type="evidence" value="ECO:0007669"/>
    <property type="project" value="UniProtKB-EC"/>
</dbReference>
<reference evidence="5 6" key="1">
    <citation type="journal article" date="2015" name="Biotechnol. Bioeng.">
        <title>Genome sequence and phenotypic characterization of Caulobacter segnis.</title>
        <authorList>
            <person name="Patel S."/>
            <person name="Fletcher B."/>
            <person name="Scott D.C."/>
            <person name="Ely B."/>
        </authorList>
    </citation>
    <scope>NUCLEOTIDE SEQUENCE [LARGE SCALE GENOMIC DNA]</scope>
    <source>
        <strain evidence="5 6">ERI-2</strain>
    </source>
</reference>
<evidence type="ECO:0000256" key="2">
    <source>
        <dbReference type="ARBA" id="ARBA00022603"/>
    </source>
</evidence>
<dbReference type="CDD" id="cd02440">
    <property type="entry name" value="AdoMet_MTases"/>
    <property type="match status" value="1"/>
</dbReference>
<organism evidence="5 6">
    <name type="scientific">Clostridium ljungdahlii</name>
    <dbReference type="NCBI Taxonomy" id="1538"/>
    <lineage>
        <taxon>Bacteria</taxon>
        <taxon>Bacillati</taxon>
        <taxon>Bacillota</taxon>
        <taxon>Clostridia</taxon>
        <taxon>Eubacteriales</taxon>
        <taxon>Clostridiaceae</taxon>
        <taxon>Clostridium</taxon>
    </lineage>
</organism>